<keyword evidence="1" id="KW-1133">Transmembrane helix</keyword>
<organism evidence="2 3">
    <name type="scientific">Crotalaria pallida</name>
    <name type="common">Smooth rattlebox</name>
    <name type="synonym">Crotalaria striata</name>
    <dbReference type="NCBI Taxonomy" id="3830"/>
    <lineage>
        <taxon>Eukaryota</taxon>
        <taxon>Viridiplantae</taxon>
        <taxon>Streptophyta</taxon>
        <taxon>Embryophyta</taxon>
        <taxon>Tracheophyta</taxon>
        <taxon>Spermatophyta</taxon>
        <taxon>Magnoliopsida</taxon>
        <taxon>eudicotyledons</taxon>
        <taxon>Gunneridae</taxon>
        <taxon>Pentapetalae</taxon>
        <taxon>rosids</taxon>
        <taxon>fabids</taxon>
        <taxon>Fabales</taxon>
        <taxon>Fabaceae</taxon>
        <taxon>Papilionoideae</taxon>
        <taxon>50 kb inversion clade</taxon>
        <taxon>genistoids sensu lato</taxon>
        <taxon>core genistoids</taxon>
        <taxon>Crotalarieae</taxon>
        <taxon>Crotalaria</taxon>
    </lineage>
</organism>
<dbReference type="AlphaFoldDB" id="A0AAN9EL43"/>
<accession>A0AAN9EL43</accession>
<protein>
    <submittedName>
        <fullName evidence="2">Uncharacterized protein</fullName>
    </submittedName>
</protein>
<keyword evidence="1" id="KW-0472">Membrane</keyword>
<evidence type="ECO:0000313" key="3">
    <source>
        <dbReference type="Proteomes" id="UP001372338"/>
    </source>
</evidence>
<sequence>MFVHAELDQSCVWQTWFQAYTFWTPYSVQMQQVWNKSCTNMAGRVFFSFFLYLFKSGFSVMAFSLGNSKL</sequence>
<comment type="caution">
    <text evidence="2">The sequence shown here is derived from an EMBL/GenBank/DDBJ whole genome shotgun (WGS) entry which is preliminary data.</text>
</comment>
<keyword evidence="3" id="KW-1185">Reference proteome</keyword>
<evidence type="ECO:0000256" key="1">
    <source>
        <dbReference type="SAM" id="Phobius"/>
    </source>
</evidence>
<feature type="transmembrane region" description="Helical" evidence="1">
    <location>
        <begin position="45"/>
        <end position="65"/>
    </location>
</feature>
<evidence type="ECO:0000313" key="2">
    <source>
        <dbReference type="EMBL" id="KAK7255888.1"/>
    </source>
</evidence>
<keyword evidence="1" id="KW-0812">Transmembrane</keyword>
<dbReference type="Proteomes" id="UP001372338">
    <property type="component" value="Unassembled WGS sequence"/>
</dbReference>
<proteinExistence type="predicted"/>
<gene>
    <name evidence="2" type="ORF">RIF29_29315</name>
</gene>
<reference evidence="2 3" key="1">
    <citation type="submission" date="2024-01" db="EMBL/GenBank/DDBJ databases">
        <title>The genomes of 5 underutilized Papilionoideae crops provide insights into root nodulation and disease resistanc.</title>
        <authorList>
            <person name="Yuan L."/>
        </authorList>
    </citation>
    <scope>NUCLEOTIDE SEQUENCE [LARGE SCALE GENOMIC DNA]</scope>
    <source>
        <strain evidence="2">ZHUSHIDOU_FW_LH</strain>
        <tissue evidence="2">Leaf</tissue>
    </source>
</reference>
<name>A0AAN9EL43_CROPI</name>
<dbReference type="EMBL" id="JAYWIO010000006">
    <property type="protein sequence ID" value="KAK7255888.1"/>
    <property type="molecule type" value="Genomic_DNA"/>
</dbReference>